<dbReference type="AlphaFoldDB" id="A0A1E3RYR0"/>
<dbReference type="EMBL" id="MIGZ01000027">
    <property type="protein sequence ID" value="ODQ94980.1"/>
    <property type="molecule type" value="Genomic_DNA"/>
</dbReference>
<accession>A0A1E3RYR0</accession>
<organism evidence="1 2">
    <name type="scientific">Mycolicibacterium holsaticum</name>
    <dbReference type="NCBI Taxonomy" id="152142"/>
    <lineage>
        <taxon>Bacteria</taxon>
        <taxon>Bacillati</taxon>
        <taxon>Actinomycetota</taxon>
        <taxon>Actinomycetes</taxon>
        <taxon>Mycobacteriales</taxon>
        <taxon>Mycobacteriaceae</taxon>
        <taxon>Mycolicibacterium</taxon>
    </lineage>
</organism>
<dbReference type="Pfam" id="PF19457">
    <property type="entry name" value="DUF5994"/>
    <property type="match status" value="1"/>
</dbReference>
<dbReference type="InterPro" id="IPR046036">
    <property type="entry name" value="DUF5994"/>
</dbReference>
<comment type="caution">
    <text evidence="1">The sequence shown here is derived from an EMBL/GenBank/DDBJ whole genome shotgun (WGS) entry which is preliminary data.</text>
</comment>
<proteinExistence type="predicted"/>
<evidence type="ECO:0000313" key="2">
    <source>
        <dbReference type="Proteomes" id="UP000094243"/>
    </source>
</evidence>
<dbReference type="Proteomes" id="UP000094243">
    <property type="component" value="Unassembled WGS sequence"/>
</dbReference>
<keyword evidence="2" id="KW-1185">Reference proteome</keyword>
<protein>
    <submittedName>
        <fullName evidence="1">Uncharacterized protein</fullName>
    </submittedName>
</protein>
<dbReference type="RefSeq" id="WP_069404469.1">
    <property type="nucleotide sequence ID" value="NZ_JBHRZJ010000007.1"/>
</dbReference>
<dbReference type="OrthoDB" id="3785441at2"/>
<gene>
    <name evidence="1" type="ORF">BHQ17_06855</name>
</gene>
<reference evidence="2" key="1">
    <citation type="submission" date="2016-09" db="EMBL/GenBank/DDBJ databases">
        <authorList>
            <person name="Greninger A.L."/>
            <person name="Jerome K.R."/>
            <person name="Mcnair B."/>
            <person name="Wallis C."/>
            <person name="Fang F."/>
        </authorList>
    </citation>
    <scope>NUCLEOTIDE SEQUENCE [LARGE SCALE GENOMIC DNA]</scope>
    <source>
        <strain evidence="2">M7</strain>
    </source>
</reference>
<name>A0A1E3RYR0_9MYCO</name>
<sequence length="172" mass="18721">MTAHVGAALSGLRASGPENTLRLRLKPEAPATGYVDGGWWPHSDELARELPDLLAALSVRSGPVDRVVYNLDEWPDVPARIRFADRPVRLDGSRLQPHNTIEVLGLAGDRIVLVVVPALSDPDHAHQTLMTAATPDNASSADALLEISLQDREIRDRTTATEQRWISGAEAR</sequence>
<evidence type="ECO:0000313" key="1">
    <source>
        <dbReference type="EMBL" id="ODQ94980.1"/>
    </source>
</evidence>